<protein>
    <recommendedName>
        <fullName evidence="3">BTB domain-containing protein</fullName>
    </recommendedName>
</protein>
<evidence type="ECO:0000313" key="2">
    <source>
        <dbReference type="Proteomes" id="UP000030752"/>
    </source>
</evidence>
<dbReference type="GeneID" id="19968054"/>
<sequence>MADQTNNDTTDDNAIENEQAAVVPVRGAHNYAIQIIDDPRTCSFAVHKDMIRPHSPMMAAWIGRRAKMTAFAVSSTTPPAVAMMIAYMYSSKTPTLNDLRYSWPDLLPDATIDQRTLPKTSRPDFFEFKTQVQAYDLAVRYIIPGLKPLLAEAAYRYTQQALLNDHELGNAAISEIMSHTHPDDDGLRGRVVSLCLVLKPVLDSTAEGQGALAIIEANVPWTWKTALRAIEMVKTLEEKTAGRSLATRESWA</sequence>
<reference evidence="1 2" key="1">
    <citation type="submission" date="2013-03" db="EMBL/GenBank/DDBJ databases">
        <title>The Genome Sequence of Phialophora europaea CBS 101466.</title>
        <authorList>
            <consortium name="The Broad Institute Genomics Platform"/>
            <person name="Cuomo C."/>
            <person name="de Hoog S."/>
            <person name="Gorbushina A."/>
            <person name="Walker B."/>
            <person name="Young S.K."/>
            <person name="Zeng Q."/>
            <person name="Gargeya S."/>
            <person name="Fitzgerald M."/>
            <person name="Haas B."/>
            <person name="Abouelleil A."/>
            <person name="Allen A.W."/>
            <person name="Alvarado L."/>
            <person name="Arachchi H.M."/>
            <person name="Berlin A.M."/>
            <person name="Chapman S.B."/>
            <person name="Gainer-Dewar J."/>
            <person name="Goldberg J."/>
            <person name="Griggs A."/>
            <person name="Gujja S."/>
            <person name="Hansen M."/>
            <person name="Howarth C."/>
            <person name="Imamovic A."/>
            <person name="Ireland A."/>
            <person name="Larimer J."/>
            <person name="McCowan C."/>
            <person name="Murphy C."/>
            <person name="Pearson M."/>
            <person name="Poon T.W."/>
            <person name="Priest M."/>
            <person name="Roberts A."/>
            <person name="Saif S."/>
            <person name="Shea T."/>
            <person name="Sisk P."/>
            <person name="Sykes S."/>
            <person name="Wortman J."/>
            <person name="Nusbaum C."/>
            <person name="Birren B."/>
        </authorList>
    </citation>
    <scope>NUCLEOTIDE SEQUENCE [LARGE SCALE GENOMIC DNA]</scope>
    <source>
        <strain evidence="1 2">CBS 101466</strain>
    </source>
</reference>
<dbReference type="EMBL" id="KB822711">
    <property type="protein sequence ID" value="ETN46530.1"/>
    <property type="molecule type" value="Genomic_DNA"/>
</dbReference>
<evidence type="ECO:0000313" key="1">
    <source>
        <dbReference type="EMBL" id="ETN46530.1"/>
    </source>
</evidence>
<name>W2SD32_CYPE1</name>
<dbReference type="AlphaFoldDB" id="W2SD32"/>
<gene>
    <name evidence="1" type="ORF">HMPREF1541_00715</name>
</gene>
<dbReference type="Proteomes" id="UP000030752">
    <property type="component" value="Unassembled WGS sequence"/>
</dbReference>
<dbReference type="HOGENOM" id="CLU_1102732_0_0_1"/>
<keyword evidence="2" id="KW-1185">Reference proteome</keyword>
<proteinExistence type="predicted"/>
<dbReference type="InParanoid" id="W2SD32"/>
<organism evidence="1 2">
    <name type="scientific">Cyphellophora europaea (strain CBS 101466)</name>
    <name type="common">Phialophora europaea</name>
    <dbReference type="NCBI Taxonomy" id="1220924"/>
    <lineage>
        <taxon>Eukaryota</taxon>
        <taxon>Fungi</taxon>
        <taxon>Dikarya</taxon>
        <taxon>Ascomycota</taxon>
        <taxon>Pezizomycotina</taxon>
        <taxon>Eurotiomycetes</taxon>
        <taxon>Chaetothyriomycetidae</taxon>
        <taxon>Chaetothyriales</taxon>
        <taxon>Cyphellophoraceae</taxon>
        <taxon>Cyphellophora</taxon>
    </lineage>
</organism>
<dbReference type="VEuPathDB" id="FungiDB:HMPREF1541_00715"/>
<accession>W2SD32</accession>
<evidence type="ECO:0008006" key="3">
    <source>
        <dbReference type="Google" id="ProtNLM"/>
    </source>
</evidence>
<dbReference type="RefSeq" id="XP_008711242.1">
    <property type="nucleotide sequence ID" value="XM_008713020.1"/>
</dbReference>